<feature type="region of interest" description="Disordered" evidence="1">
    <location>
        <begin position="171"/>
        <end position="258"/>
    </location>
</feature>
<proteinExistence type="predicted"/>
<dbReference type="AlphaFoldDB" id="A0A9N8E7H3"/>
<dbReference type="EMBL" id="CAICTM010000628">
    <property type="protein sequence ID" value="CAB9514064.1"/>
    <property type="molecule type" value="Genomic_DNA"/>
</dbReference>
<protein>
    <submittedName>
        <fullName evidence="2">Uncharacterized protein</fullName>
    </submittedName>
</protein>
<feature type="compositionally biased region" description="Low complexity" evidence="1">
    <location>
        <begin position="193"/>
        <end position="214"/>
    </location>
</feature>
<comment type="caution">
    <text evidence="2">The sequence shown here is derived from an EMBL/GenBank/DDBJ whole genome shotgun (WGS) entry which is preliminary data.</text>
</comment>
<gene>
    <name evidence="2" type="ORF">SEMRO_629_G178270.1</name>
</gene>
<sequence>MNISNANDTDNAKVAVAASASHNSGSDNSSSDGNVKRRSSYVLAVDGQQHDVSNLAPTKTPQTAAAAAFRDMLLFPPPSSTSNRSSHNKKNKLYPDLKRVAATIETPDRVCHSEHDAFMEEWTEQWLTRSASLSAVVSSPTDDDTASAMHKTHLTAMPRSISAPIYRDTSLSDDATTQRTPPFPTPKGNPKRSGSSSSSENSSYGSFGTTSSTGNKVQPPKIMPGTTSTTSTSRRDDVSASGGGQQQQDSMGLSDTLHKHGPLTLRRRQLEEHQQQCYDQPAYLRADLDEHGKPMVEIGNIKVPYVGSTARTKAAICQQVEPTVALDCPNCQEALVCIAGLRYVLCVTCKTVSSAQRYHQGGAQPQSEPFGVGVGLVRPADYKSPVSRSA</sequence>
<evidence type="ECO:0000256" key="1">
    <source>
        <dbReference type="SAM" id="MobiDB-lite"/>
    </source>
</evidence>
<evidence type="ECO:0000313" key="2">
    <source>
        <dbReference type="EMBL" id="CAB9514064.1"/>
    </source>
</evidence>
<feature type="compositionally biased region" description="Low complexity" evidence="1">
    <location>
        <begin position="246"/>
        <end position="255"/>
    </location>
</feature>
<name>A0A9N8E7H3_9STRA</name>
<organism evidence="2 3">
    <name type="scientific">Seminavis robusta</name>
    <dbReference type="NCBI Taxonomy" id="568900"/>
    <lineage>
        <taxon>Eukaryota</taxon>
        <taxon>Sar</taxon>
        <taxon>Stramenopiles</taxon>
        <taxon>Ochrophyta</taxon>
        <taxon>Bacillariophyta</taxon>
        <taxon>Bacillariophyceae</taxon>
        <taxon>Bacillariophycidae</taxon>
        <taxon>Naviculales</taxon>
        <taxon>Naviculaceae</taxon>
        <taxon>Seminavis</taxon>
    </lineage>
</organism>
<keyword evidence="3" id="KW-1185">Reference proteome</keyword>
<dbReference type="Proteomes" id="UP001153069">
    <property type="component" value="Unassembled WGS sequence"/>
</dbReference>
<reference evidence="2" key="1">
    <citation type="submission" date="2020-06" db="EMBL/GenBank/DDBJ databases">
        <authorList>
            <consortium name="Plant Systems Biology data submission"/>
        </authorList>
    </citation>
    <scope>NUCLEOTIDE SEQUENCE</scope>
    <source>
        <strain evidence="2">D6</strain>
    </source>
</reference>
<accession>A0A9N8E7H3</accession>
<evidence type="ECO:0000313" key="3">
    <source>
        <dbReference type="Proteomes" id="UP001153069"/>
    </source>
</evidence>